<name>A0A9D1IDX8_9FIRM</name>
<evidence type="ECO:0000313" key="2">
    <source>
        <dbReference type="Proteomes" id="UP000824071"/>
    </source>
</evidence>
<dbReference type="AlphaFoldDB" id="A0A9D1IDX8"/>
<dbReference type="Pfam" id="PF09560">
    <property type="entry name" value="Spore_YunB"/>
    <property type="match status" value="1"/>
</dbReference>
<proteinExistence type="predicted"/>
<dbReference type="InterPro" id="IPR014197">
    <property type="entry name" value="Sporulation_prot_YunB"/>
</dbReference>
<evidence type="ECO:0008006" key="3">
    <source>
        <dbReference type="Google" id="ProtNLM"/>
    </source>
</evidence>
<comment type="caution">
    <text evidence="1">The sequence shown here is derived from an EMBL/GenBank/DDBJ whole genome shotgun (WGS) entry which is preliminary data.</text>
</comment>
<reference evidence="1" key="2">
    <citation type="journal article" date="2021" name="PeerJ">
        <title>Extensive microbial diversity within the chicken gut microbiome revealed by metagenomics and culture.</title>
        <authorList>
            <person name="Gilroy R."/>
            <person name="Ravi A."/>
            <person name="Getino M."/>
            <person name="Pursley I."/>
            <person name="Horton D.L."/>
            <person name="Alikhan N.F."/>
            <person name="Baker D."/>
            <person name="Gharbi K."/>
            <person name="Hall N."/>
            <person name="Watson M."/>
            <person name="Adriaenssens E.M."/>
            <person name="Foster-Nyarko E."/>
            <person name="Jarju S."/>
            <person name="Secka A."/>
            <person name="Antonio M."/>
            <person name="Oren A."/>
            <person name="Chaudhuri R.R."/>
            <person name="La Ragione R."/>
            <person name="Hildebrand F."/>
            <person name="Pallen M.J."/>
        </authorList>
    </citation>
    <scope>NUCLEOTIDE SEQUENCE</scope>
    <source>
        <strain evidence="1">ChiGjej1B1-19959</strain>
    </source>
</reference>
<dbReference type="Proteomes" id="UP000824071">
    <property type="component" value="Unassembled WGS sequence"/>
</dbReference>
<organism evidence="1 2">
    <name type="scientific">Candidatus Fimenecus excrementigallinarum</name>
    <dbReference type="NCBI Taxonomy" id="2840816"/>
    <lineage>
        <taxon>Bacteria</taxon>
        <taxon>Bacillati</taxon>
        <taxon>Bacillota</taxon>
        <taxon>Clostridia</taxon>
        <taxon>Candidatus Fimenecus</taxon>
    </lineage>
</organism>
<accession>A0A9D1IDX8</accession>
<sequence>MRGRLQVRLSKKRRRRLRAGAAFLAVCAFLVFALVQMRPVVLRYAQSVGKRMLLNAANAAVVEVLSEMQLDYEDIAHLSSDEEGRVTSVRIDAPAVNLLKSRISLAVADAVAKGESYHFAIPLGTFLGSEFTAGLGPRIPFSMQLTAHTVIEVESTFEAAGLNQVKHRVLLHITSTGRLILRGVTDAITAESSALVAETVIVGVTPDAFTNVIETPVSDVAGIINDYGAVAEAP</sequence>
<dbReference type="EMBL" id="DVMW01000023">
    <property type="protein sequence ID" value="HIU35438.1"/>
    <property type="molecule type" value="Genomic_DNA"/>
</dbReference>
<evidence type="ECO:0000313" key="1">
    <source>
        <dbReference type="EMBL" id="HIU35438.1"/>
    </source>
</evidence>
<gene>
    <name evidence="1" type="ORF">IAC53_02360</name>
</gene>
<protein>
    <recommendedName>
        <fullName evidence="3">Sporulation protein YunB</fullName>
    </recommendedName>
</protein>
<reference evidence="1" key="1">
    <citation type="submission" date="2020-10" db="EMBL/GenBank/DDBJ databases">
        <authorList>
            <person name="Gilroy R."/>
        </authorList>
    </citation>
    <scope>NUCLEOTIDE SEQUENCE</scope>
    <source>
        <strain evidence="1">ChiGjej1B1-19959</strain>
    </source>
</reference>